<dbReference type="AlphaFoldDB" id="A0A183GSK5"/>
<organism evidence="2 3">
    <name type="scientific">Heligmosomoides polygyrus</name>
    <name type="common">Parasitic roundworm</name>
    <dbReference type="NCBI Taxonomy" id="6339"/>
    <lineage>
        <taxon>Eukaryota</taxon>
        <taxon>Metazoa</taxon>
        <taxon>Ecdysozoa</taxon>
        <taxon>Nematoda</taxon>
        <taxon>Chromadorea</taxon>
        <taxon>Rhabditida</taxon>
        <taxon>Rhabditina</taxon>
        <taxon>Rhabditomorpha</taxon>
        <taxon>Strongyloidea</taxon>
        <taxon>Heligmosomidae</taxon>
        <taxon>Heligmosomoides</taxon>
    </lineage>
</organism>
<protein>
    <submittedName>
        <fullName evidence="3">Endo/exonuclease/phosphatase domain-containing protein</fullName>
    </submittedName>
</protein>
<name>A0A183GSK5_HELPZ</name>
<reference evidence="3" key="2">
    <citation type="submission" date="2019-09" db="UniProtKB">
        <authorList>
            <consortium name="WormBaseParasite"/>
        </authorList>
    </citation>
    <scope>IDENTIFICATION</scope>
</reference>
<accession>A0A183GSK5</accession>
<proteinExistence type="predicted"/>
<evidence type="ECO:0000313" key="2">
    <source>
        <dbReference type="Proteomes" id="UP000050761"/>
    </source>
</evidence>
<dbReference type="Proteomes" id="UP000050761">
    <property type="component" value="Unassembled WGS sequence"/>
</dbReference>
<evidence type="ECO:0000313" key="3">
    <source>
        <dbReference type="WBParaSite" id="HPBE_0002567501-mRNA-1"/>
    </source>
</evidence>
<evidence type="ECO:0000313" key="1">
    <source>
        <dbReference type="EMBL" id="VDP53018.1"/>
    </source>
</evidence>
<reference evidence="1 2" key="1">
    <citation type="submission" date="2018-11" db="EMBL/GenBank/DDBJ databases">
        <authorList>
            <consortium name="Pathogen Informatics"/>
        </authorList>
    </citation>
    <scope>NUCLEOTIDE SEQUENCE [LARGE SCALE GENOMIC DNA]</scope>
</reference>
<accession>A0A3P8F1L1</accession>
<keyword evidence="2" id="KW-1185">Reference proteome</keyword>
<sequence length="72" mass="8094">MLRRLVLRSSHEFWGLLDQKTAEVPSRDAIVAAGDLNTWTLRKTGTDVTVDPVMGRVTLMVLLSMRIRITSP</sequence>
<dbReference type="WBParaSite" id="HPBE_0002567501-mRNA-1">
    <property type="protein sequence ID" value="HPBE_0002567501-mRNA-1"/>
    <property type="gene ID" value="HPBE_0002567501"/>
</dbReference>
<gene>
    <name evidence="1" type="ORF">HPBE_LOCUS25674</name>
</gene>
<dbReference type="EMBL" id="UZAH01038348">
    <property type="protein sequence ID" value="VDP53018.1"/>
    <property type="molecule type" value="Genomic_DNA"/>
</dbReference>